<dbReference type="eggNOG" id="COG0304">
    <property type="taxonomic scope" value="Bacteria"/>
</dbReference>
<dbReference type="InterPro" id="IPR020841">
    <property type="entry name" value="PKS_Beta-ketoAc_synthase_dom"/>
</dbReference>
<accession>A1K246</accession>
<name>A1K246_AZOSB</name>
<evidence type="ECO:0000256" key="3">
    <source>
        <dbReference type="RuleBase" id="RU003694"/>
    </source>
</evidence>
<dbReference type="KEGG" id="azo:azo0284"/>
<dbReference type="AlphaFoldDB" id="A1K246"/>
<dbReference type="RefSeq" id="WP_011764019.1">
    <property type="nucleotide sequence ID" value="NC_008702.1"/>
</dbReference>
<dbReference type="InterPro" id="IPR014031">
    <property type="entry name" value="Ketoacyl_synth_C"/>
</dbReference>
<evidence type="ECO:0000256" key="2">
    <source>
        <dbReference type="ARBA" id="ARBA00022679"/>
    </source>
</evidence>
<reference evidence="5 6" key="1">
    <citation type="journal article" date="2006" name="Nat. Biotechnol.">
        <title>Complete genome of the mutualistic, N2-fixing grass endophyte Azoarcus sp. strain BH72.</title>
        <authorList>
            <person name="Krause A."/>
            <person name="Ramakumar A."/>
            <person name="Bartels D."/>
            <person name="Battistoni F."/>
            <person name="Bekel T."/>
            <person name="Boch J."/>
            <person name="Boehm M."/>
            <person name="Friedrich F."/>
            <person name="Hurek T."/>
            <person name="Krause L."/>
            <person name="Linke B."/>
            <person name="McHardy A.C."/>
            <person name="Sarkar A."/>
            <person name="Schneiker S."/>
            <person name="Syed A.A."/>
            <person name="Thauer R."/>
            <person name="Vorhoelter F.-J."/>
            <person name="Weidner S."/>
            <person name="Puehler A."/>
            <person name="Reinhold-Hurek B."/>
            <person name="Kaiser O."/>
            <person name="Goesmann A."/>
        </authorList>
    </citation>
    <scope>NUCLEOTIDE SEQUENCE [LARGE SCALE GENOMIC DNA]</scope>
    <source>
        <strain evidence="5 6">BH72</strain>
    </source>
</reference>
<dbReference type="GO" id="GO:0004315">
    <property type="term" value="F:3-oxoacyl-[acyl-carrier-protein] synthase activity"/>
    <property type="evidence" value="ECO:0007669"/>
    <property type="project" value="TreeGrafter"/>
</dbReference>
<keyword evidence="6" id="KW-1185">Reference proteome</keyword>
<dbReference type="InterPro" id="IPR014030">
    <property type="entry name" value="Ketoacyl_synth_N"/>
</dbReference>
<dbReference type="SUPFAM" id="SSF53901">
    <property type="entry name" value="Thiolase-like"/>
    <property type="match status" value="1"/>
</dbReference>
<dbReference type="GO" id="GO:0006633">
    <property type="term" value="P:fatty acid biosynthetic process"/>
    <property type="evidence" value="ECO:0007669"/>
    <property type="project" value="TreeGrafter"/>
</dbReference>
<dbReference type="Pfam" id="PF02801">
    <property type="entry name" value="Ketoacyl-synt_C"/>
    <property type="match status" value="1"/>
</dbReference>
<dbReference type="InterPro" id="IPR016039">
    <property type="entry name" value="Thiolase-like"/>
</dbReference>
<dbReference type="PROSITE" id="PS52004">
    <property type="entry name" value="KS3_2"/>
    <property type="match status" value="1"/>
</dbReference>
<keyword evidence="2 3" id="KW-0808">Transferase</keyword>
<dbReference type="Gene3D" id="3.40.47.10">
    <property type="match status" value="2"/>
</dbReference>
<dbReference type="Pfam" id="PF00109">
    <property type="entry name" value="ketoacyl-synt"/>
    <property type="match status" value="1"/>
</dbReference>
<dbReference type="InterPro" id="IPR000794">
    <property type="entry name" value="Beta-ketoacyl_synthase"/>
</dbReference>
<evidence type="ECO:0000259" key="4">
    <source>
        <dbReference type="PROSITE" id="PS52004"/>
    </source>
</evidence>
<dbReference type="PANTHER" id="PTHR11712">
    <property type="entry name" value="POLYKETIDE SYNTHASE-RELATED"/>
    <property type="match status" value="1"/>
</dbReference>
<dbReference type="STRING" id="62928.azo0284"/>
<dbReference type="Proteomes" id="UP000002588">
    <property type="component" value="Chromosome"/>
</dbReference>
<dbReference type="PANTHER" id="PTHR11712:SF347">
    <property type="entry name" value="BETA KETOACYL-ACYL CARRIER PROTEIN SYNTHASE"/>
    <property type="match status" value="1"/>
</dbReference>
<comment type="similarity">
    <text evidence="1 3">Belongs to the thiolase-like superfamily. Beta-ketoacyl-ACP synthases family.</text>
</comment>
<gene>
    <name evidence="5" type="ordered locus">azo0284</name>
</gene>
<sequence>MNPAAPPRRAVHVARLGHCSARGHDAPSAAEALLAGADDTATRELLDARHPWFELPLAENGWTARARAAVTAVGAQLTAGMDPARVAALPLFIGSSSLQAGAIEAAARAGGCVEMPPDAAAFAADVAAWLGIGSVPWTFSTSCTSGLAALDAAATLIAAGLIDEALVLGFEFANDTTLAGFAGLGILAATPEADGLVLGEAVGGVLLSATPGAAGWRVAACRLGVDGYSPTAPAPDGGVIAKVIAAALADAGLHSADIALLKPHRGQLASTDAAEAAALQRVFGAAPPPAVALKRQLGHTLGASGLVELGALLAMLDAPAGRARHGSPRHLLLNLIGFGGSIAALVLSRSGGQP</sequence>
<organism evidence="5 6">
    <name type="scientific">Azoarcus sp. (strain BH72)</name>
    <dbReference type="NCBI Taxonomy" id="418699"/>
    <lineage>
        <taxon>Bacteria</taxon>
        <taxon>Pseudomonadati</taxon>
        <taxon>Pseudomonadota</taxon>
        <taxon>Betaproteobacteria</taxon>
        <taxon>Rhodocyclales</taxon>
        <taxon>Zoogloeaceae</taxon>
        <taxon>Azoarcus</taxon>
    </lineage>
</organism>
<protein>
    <submittedName>
        <fullName evidence="5">Beta-ketoacyl synthase family protein</fullName>
    </submittedName>
</protein>
<dbReference type="EMBL" id="AM406670">
    <property type="protein sequence ID" value="CAL92901.1"/>
    <property type="molecule type" value="Genomic_DNA"/>
</dbReference>
<proteinExistence type="inferred from homology"/>
<evidence type="ECO:0000256" key="1">
    <source>
        <dbReference type="ARBA" id="ARBA00008467"/>
    </source>
</evidence>
<dbReference type="HOGENOM" id="CLU_000022_69_0_4"/>
<evidence type="ECO:0000313" key="6">
    <source>
        <dbReference type="Proteomes" id="UP000002588"/>
    </source>
</evidence>
<feature type="domain" description="Ketosynthase family 3 (KS3)" evidence="4">
    <location>
        <begin position="1"/>
        <end position="349"/>
    </location>
</feature>
<dbReference type="SMART" id="SM00825">
    <property type="entry name" value="PKS_KS"/>
    <property type="match status" value="1"/>
</dbReference>
<evidence type="ECO:0000313" key="5">
    <source>
        <dbReference type="EMBL" id="CAL92901.1"/>
    </source>
</evidence>